<dbReference type="InterPro" id="IPR005045">
    <property type="entry name" value="CDC50/LEM3_fam"/>
</dbReference>
<dbReference type="GO" id="GO:0005794">
    <property type="term" value="C:Golgi apparatus"/>
    <property type="evidence" value="ECO:0007669"/>
    <property type="project" value="TreeGrafter"/>
</dbReference>
<dbReference type="AlphaFoldDB" id="A0AAW0F319"/>
<dbReference type="PIRSF" id="PIRSF015840">
    <property type="entry name" value="DUF284_TM_euk"/>
    <property type="match status" value="1"/>
</dbReference>
<dbReference type="PANTHER" id="PTHR10926">
    <property type="entry name" value="CELL CYCLE CONTROL PROTEIN 50"/>
    <property type="match status" value="1"/>
</dbReference>
<dbReference type="Pfam" id="PF03381">
    <property type="entry name" value="CDC50"/>
    <property type="match status" value="1"/>
</dbReference>
<reference evidence="8 9" key="1">
    <citation type="journal article" date="2021" name="MBio">
        <title>A New Model Trypanosomatid, Novymonas esmeraldas: Genomic Perception of Its 'Candidatus Pandoraea novymonadis' Endosymbiont.</title>
        <authorList>
            <person name="Zakharova A."/>
            <person name="Saura A."/>
            <person name="Butenko A."/>
            <person name="Podesvova L."/>
            <person name="Warmusova S."/>
            <person name="Kostygov A.Y."/>
            <person name="Nenarokova A."/>
            <person name="Lukes J."/>
            <person name="Opperdoes F.R."/>
            <person name="Yurchenko V."/>
        </authorList>
    </citation>
    <scope>NUCLEOTIDE SEQUENCE [LARGE SCALE GENOMIC DNA]</scope>
    <source>
        <strain evidence="8 9">E262AT.01</strain>
    </source>
</reference>
<evidence type="ECO:0000256" key="6">
    <source>
        <dbReference type="PIRNR" id="PIRNR015840"/>
    </source>
</evidence>
<evidence type="ECO:0000256" key="3">
    <source>
        <dbReference type="ARBA" id="ARBA00022692"/>
    </source>
</evidence>
<protein>
    <submittedName>
        <fullName evidence="8">LEM3 (Ligand-effect modulator 3) family / CDC50 family</fullName>
    </submittedName>
</protein>
<sequence>MSNVPPKPHSGNRVEQQQLPHVYATHSPLSVAVVFFILAIAAVPIGVVVIVTGARTARLDYRYDHINKYKYTLGAAGEYAVDFPFNGSVSSAGVKTQLTFSLSRSLTAPVYIQYRLYPFFQSYRWFGASVDRVQLRGGKAKVINDCHPYRYPGEAAHQTVSGYYSPCGAYPWSLFNDSISLYKSDGTLVCDGGSFTADGKSLVANNNCRKTGIALKKDVDNGFRAPAEIPGQGPMWSAAGDPSATDPYQKEGYYYGEPGHKIPSSLDEDLMVWLNPAYMSGVANTYRIVEVDLPAGDYYFEITEQYATSSHSIQKYVELATRSWVGGESRALGILLIALGGVAFILAVALLILQCFVAPGYTK</sequence>
<evidence type="ECO:0000256" key="7">
    <source>
        <dbReference type="SAM" id="Phobius"/>
    </source>
</evidence>
<keyword evidence="9" id="KW-1185">Reference proteome</keyword>
<evidence type="ECO:0000313" key="9">
    <source>
        <dbReference type="Proteomes" id="UP001430356"/>
    </source>
</evidence>
<comment type="similarity">
    <text evidence="2 6">Belongs to the CDC50/LEM3 family.</text>
</comment>
<feature type="transmembrane region" description="Helical" evidence="7">
    <location>
        <begin position="331"/>
        <end position="353"/>
    </location>
</feature>
<dbReference type="EMBL" id="JAECZO010000001">
    <property type="protein sequence ID" value="KAK7199655.1"/>
    <property type="molecule type" value="Genomic_DNA"/>
</dbReference>
<evidence type="ECO:0000256" key="2">
    <source>
        <dbReference type="ARBA" id="ARBA00009457"/>
    </source>
</evidence>
<feature type="transmembrane region" description="Helical" evidence="7">
    <location>
        <begin position="29"/>
        <end position="52"/>
    </location>
</feature>
<dbReference type="Proteomes" id="UP001430356">
    <property type="component" value="Unassembled WGS sequence"/>
</dbReference>
<comment type="caution">
    <text evidence="8">The sequence shown here is derived from an EMBL/GenBank/DDBJ whole genome shotgun (WGS) entry which is preliminary data.</text>
</comment>
<keyword evidence="3 7" id="KW-0812">Transmembrane</keyword>
<dbReference type="GO" id="GO:0005886">
    <property type="term" value="C:plasma membrane"/>
    <property type="evidence" value="ECO:0007669"/>
    <property type="project" value="TreeGrafter"/>
</dbReference>
<dbReference type="PANTHER" id="PTHR10926:SF73">
    <property type="entry name" value="LEM3 (LIGAND-EFFECT MODULATOR 3) FAMILY _ CDC50 FAMILY"/>
    <property type="match status" value="1"/>
</dbReference>
<keyword evidence="4 7" id="KW-1133">Transmembrane helix</keyword>
<comment type="subcellular location">
    <subcellularLocation>
        <location evidence="1">Membrane</location>
    </subcellularLocation>
</comment>
<evidence type="ECO:0000256" key="5">
    <source>
        <dbReference type="ARBA" id="ARBA00023136"/>
    </source>
</evidence>
<dbReference type="GO" id="GO:0005783">
    <property type="term" value="C:endoplasmic reticulum"/>
    <property type="evidence" value="ECO:0007669"/>
    <property type="project" value="TreeGrafter"/>
</dbReference>
<organism evidence="8 9">
    <name type="scientific">Novymonas esmeraldas</name>
    <dbReference type="NCBI Taxonomy" id="1808958"/>
    <lineage>
        <taxon>Eukaryota</taxon>
        <taxon>Discoba</taxon>
        <taxon>Euglenozoa</taxon>
        <taxon>Kinetoplastea</taxon>
        <taxon>Metakinetoplastina</taxon>
        <taxon>Trypanosomatida</taxon>
        <taxon>Trypanosomatidae</taxon>
        <taxon>Novymonas</taxon>
    </lineage>
</organism>
<evidence type="ECO:0000313" key="8">
    <source>
        <dbReference type="EMBL" id="KAK7199655.1"/>
    </source>
</evidence>
<gene>
    <name evidence="8" type="ORF">NESM_000010800</name>
</gene>
<evidence type="ECO:0000256" key="1">
    <source>
        <dbReference type="ARBA" id="ARBA00004370"/>
    </source>
</evidence>
<accession>A0AAW0F319</accession>
<name>A0AAW0F319_9TRYP</name>
<evidence type="ECO:0000256" key="4">
    <source>
        <dbReference type="ARBA" id="ARBA00022989"/>
    </source>
</evidence>
<keyword evidence="5 6" id="KW-0472">Membrane</keyword>
<proteinExistence type="inferred from homology"/>